<dbReference type="Gene3D" id="3.30.559.10">
    <property type="entry name" value="Chloramphenicol acetyltransferase-like domain"/>
    <property type="match status" value="1"/>
</dbReference>
<dbReference type="RefSeq" id="WP_093576814.1">
    <property type="nucleotide sequence ID" value="NZ_FOWC01000019.1"/>
</dbReference>
<dbReference type="Pfam" id="PF00668">
    <property type="entry name" value="Condensation"/>
    <property type="match status" value="1"/>
</dbReference>
<dbReference type="CDD" id="cd19531">
    <property type="entry name" value="LCL_NRPS-like"/>
    <property type="match status" value="1"/>
</dbReference>
<accession>A0A1I6AK04</accession>
<dbReference type="Pfam" id="PF00550">
    <property type="entry name" value="PP-binding"/>
    <property type="match status" value="1"/>
</dbReference>
<dbReference type="Gene3D" id="3.30.559.30">
    <property type="entry name" value="Nonribosomal peptide synthetase, condensation domain"/>
    <property type="match status" value="1"/>
</dbReference>
<protein>
    <submittedName>
        <fullName evidence="4">HxxPF-repeated domain-containing protein</fullName>
    </submittedName>
</protein>
<dbReference type="GO" id="GO:0043041">
    <property type="term" value="P:amino acid activation for nonribosomal peptide biosynthetic process"/>
    <property type="evidence" value="ECO:0007669"/>
    <property type="project" value="TreeGrafter"/>
</dbReference>
<dbReference type="Proteomes" id="UP000199137">
    <property type="component" value="Unassembled WGS sequence"/>
</dbReference>
<dbReference type="PANTHER" id="PTHR45527">
    <property type="entry name" value="NONRIBOSOMAL PEPTIDE SYNTHETASE"/>
    <property type="match status" value="1"/>
</dbReference>
<dbReference type="InterPro" id="IPR001242">
    <property type="entry name" value="Condensation_dom"/>
</dbReference>
<organism evidence="4 5">
    <name type="scientific">Amycolatopsis rubida</name>
    <dbReference type="NCBI Taxonomy" id="112413"/>
    <lineage>
        <taxon>Bacteria</taxon>
        <taxon>Bacillati</taxon>
        <taxon>Actinomycetota</taxon>
        <taxon>Actinomycetes</taxon>
        <taxon>Pseudonocardiales</taxon>
        <taxon>Pseudonocardiaceae</taxon>
        <taxon>Amycolatopsis</taxon>
    </lineage>
</organism>
<feature type="domain" description="Carrier" evidence="3">
    <location>
        <begin position="501"/>
        <end position="576"/>
    </location>
</feature>
<dbReference type="Gene3D" id="1.10.1200.10">
    <property type="entry name" value="ACP-like"/>
    <property type="match status" value="1"/>
</dbReference>
<dbReference type="GO" id="GO:0003824">
    <property type="term" value="F:catalytic activity"/>
    <property type="evidence" value="ECO:0007669"/>
    <property type="project" value="InterPro"/>
</dbReference>
<dbReference type="AlphaFoldDB" id="A0A1I6AK04"/>
<evidence type="ECO:0000256" key="2">
    <source>
        <dbReference type="SAM" id="MobiDB-lite"/>
    </source>
</evidence>
<dbReference type="GO" id="GO:0044550">
    <property type="term" value="P:secondary metabolite biosynthetic process"/>
    <property type="evidence" value="ECO:0007669"/>
    <property type="project" value="TreeGrafter"/>
</dbReference>
<dbReference type="OrthoDB" id="2472181at2"/>
<sequence length="577" mass="62210">MVRIPAGRRGGPGEKRNILRRLFSRRLFSRRPADRETRETADRDGPLPLSFDQERMWLVDRLFPASVADDEPVVARVRGPLNIPALDAAVGVAASRHESLRTRFPLRDGAPGQVVDPYTPARIRILDLAGPGAPPLAAVVAQERARPFALESGSPFRAGVLRLAPEDHVILLSVHHLSADLWSIAVLLEELSSAYSSACAGRPHRLQPPLGQPAELGRRQRRRLTPARMSALRERCRDRLGGVRPVDLPSDRPRRALPNLGSHSRESVLDHELSTGLRRLGAAEAVTLFGTLLAGLHALISRWSGAADFAVVSVSAGRHGSETERTVGLLTECLVLRLSAPGDPTFRELLAAARDSALDAFDAAKLPFAEVVALLDPARNREPSPLRQFGLSVHNVPRAKTPLPGLAPAALPEPEPGASAGRSEADLWLEVFDSGHGELPIRLQLDDVLFAPASLPLVEQLLVALLRDAVARPEARISELAFERPARWRTHAPARPEPAGKPAPSTAAGVAELVGEVLGARNVAGDDNFFRLGGTSMDAARLASRVQRRFGVEIGLYAIATARTVDGIAAAVERESR</sequence>
<gene>
    <name evidence="4" type="ORF">SAMN05421854_11982</name>
</gene>
<comment type="cofactor">
    <cofactor evidence="1">
        <name>pantetheine 4'-phosphate</name>
        <dbReference type="ChEBI" id="CHEBI:47942"/>
    </cofactor>
</comment>
<evidence type="ECO:0000256" key="1">
    <source>
        <dbReference type="ARBA" id="ARBA00001957"/>
    </source>
</evidence>
<dbReference type="EMBL" id="FOWC01000019">
    <property type="protein sequence ID" value="SFQ68827.1"/>
    <property type="molecule type" value="Genomic_DNA"/>
</dbReference>
<name>A0A1I6AK04_9PSEU</name>
<dbReference type="SUPFAM" id="SSF47336">
    <property type="entry name" value="ACP-like"/>
    <property type="match status" value="1"/>
</dbReference>
<dbReference type="GO" id="GO:0031177">
    <property type="term" value="F:phosphopantetheine binding"/>
    <property type="evidence" value="ECO:0007669"/>
    <property type="project" value="TreeGrafter"/>
</dbReference>
<dbReference type="STRING" id="112413.SAMN05421854_11982"/>
<dbReference type="PANTHER" id="PTHR45527:SF1">
    <property type="entry name" value="FATTY ACID SYNTHASE"/>
    <property type="match status" value="1"/>
</dbReference>
<dbReference type="InterPro" id="IPR009081">
    <property type="entry name" value="PP-bd_ACP"/>
</dbReference>
<evidence type="ECO:0000313" key="4">
    <source>
        <dbReference type="EMBL" id="SFQ68827.1"/>
    </source>
</evidence>
<feature type="region of interest" description="Disordered" evidence="2">
    <location>
        <begin position="202"/>
        <end position="221"/>
    </location>
</feature>
<reference evidence="4 5" key="1">
    <citation type="submission" date="2016-10" db="EMBL/GenBank/DDBJ databases">
        <authorList>
            <person name="de Groot N.N."/>
        </authorList>
    </citation>
    <scope>NUCLEOTIDE SEQUENCE [LARGE SCALE GENOMIC DNA]</scope>
    <source>
        <strain evidence="4 5">DSM 44637</strain>
    </source>
</reference>
<dbReference type="InterPro" id="IPR036736">
    <property type="entry name" value="ACP-like_sf"/>
</dbReference>
<evidence type="ECO:0000259" key="3">
    <source>
        <dbReference type="PROSITE" id="PS50075"/>
    </source>
</evidence>
<proteinExistence type="predicted"/>
<dbReference type="GO" id="GO:0008610">
    <property type="term" value="P:lipid biosynthetic process"/>
    <property type="evidence" value="ECO:0007669"/>
    <property type="project" value="UniProtKB-ARBA"/>
</dbReference>
<dbReference type="SUPFAM" id="SSF52777">
    <property type="entry name" value="CoA-dependent acyltransferases"/>
    <property type="match status" value="2"/>
</dbReference>
<dbReference type="InterPro" id="IPR023213">
    <property type="entry name" value="CAT-like_dom_sf"/>
</dbReference>
<evidence type="ECO:0000313" key="5">
    <source>
        <dbReference type="Proteomes" id="UP000199137"/>
    </source>
</evidence>
<dbReference type="GO" id="GO:0005737">
    <property type="term" value="C:cytoplasm"/>
    <property type="evidence" value="ECO:0007669"/>
    <property type="project" value="TreeGrafter"/>
</dbReference>
<dbReference type="PROSITE" id="PS50075">
    <property type="entry name" value="CARRIER"/>
    <property type="match status" value="1"/>
</dbReference>